<dbReference type="PANTHER" id="PTHR28004">
    <property type="entry name" value="ZGC:162816-RELATED"/>
    <property type="match status" value="1"/>
</dbReference>
<dbReference type="EMBL" id="BMNY01000003">
    <property type="protein sequence ID" value="GGM78512.1"/>
    <property type="molecule type" value="Genomic_DNA"/>
</dbReference>
<dbReference type="AlphaFoldDB" id="A0AA37FA39"/>
<sequence>MDLQGILGLPFETPYMVVDIDQVERNIRSVQAVANRYGKRLRPHSKTHKIPELSRMQVGQGASGICVQKVAEAEVMAAGGVRDILVSNEVVDRRKLDRLSMLSSQGFRIYVAVDSTVGLQRLSESARYHGAEIGVFVDLDVGMHRCGVEPEKAVGLAMMASRGQNVYLAGVMAYDGHVNDPDREKRKQMVEAEASVLQKVIASLDIEPDTVSVGGTPTYELWAGQPVCNELQPGTYVYYDVHCQAMGLCSREQIAMGVVSRVISRSESPPRAVLDAGYKSVSLDQGVYPTAVDASGQELRILSMSEEHCVIDNASHALDLDDAVLLFPYHSCTTTDLWDTALLYSRSSAPRQVPVAGRGKRL</sequence>
<organism evidence="4 5">
    <name type="scientific">Thermogymnomonas acidicola</name>
    <dbReference type="NCBI Taxonomy" id="399579"/>
    <lineage>
        <taxon>Archaea</taxon>
        <taxon>Methanobacteriati</taxon>
        <taxon>Thermoplasmatota</taxon>
        <taxon>Thermoplasmata</taxon>
        <taxon>Thermoplasmatales</taxon>
        <taxon>Thermogymnomonas</taxon>
    </lineage>
</organism>
<dbReference type="Gene3D" id="2.40.37.20">
    <property type="entry name" value="D-serine dehydratase-like domain"/>
    <property type="match status" value="1"/>
</dbReference>
<protein>
    <submittedName>
        <fullName evidence="4">Alanine racemase</fullName>
    </submittedName>
</protein>
<dbReference type="RefSeq" id="WP_188681711.1">
    <property type="nucleotide sequence ID" value="NZ_BMNY01000003.1"/>
</dbReference>
<dbReference type="SUPFAM" id="SSF51419">
    <property type="entry name" value="PLP-binding barrel"/>
    <property type="match status" value="1"/>
</dbReference>
<evidence type="ECO:0000256" key="1">
    <source>
        <dbReference type="ARBA" id="ARBA00005323"/>
    </source>
</evidence>
<dbReference type="SMART" id="SM01119">
    <property type="entry name" value="D-ser_dehydrat"/>
    <property type="match status" value="1"/>
</dbReference>
<name>A0AA37FA39_9ARCH</name>
<evidence type="ECO:0000256" key="2">
    <source>
        <dbReference type="ARBA" id="ARBA00023239"/>
    </source>
</evidence>
<feature type="domain" description="D-serine dehydratase-like" evidence="3">
    <location>
        <begin position="255"/>
        <end position="345"/>
    </location>
</feature>
<dbReference type="Pfam" id="PF01168">
    <property type="entry name" value="Ala_racemase_N"/>
    <property type="match status" value="1"/>
</dbReference>
<proteinExistence type="inferred from homology"/>
<dbReference type="Gene3D" id="3.20.20.10">
    <property type="entry name" value="Alanine racemase"/>
    <property type="match status" value="1"/>
</dbReference>
<comment type="caution">
    <text evidence="4">The sequence shown here is derived from an EMBL/GenBank/DDBJ whole genome shotgun (WGS) entry which is preliminary data.</text>
</comment>
<dbReference type="InterPro" id="IPR001608">
    <property type="entry name" value="Ala_racemase_N"/>
</dbReference>
<dbReference type="InterPro" id="IPR051466">
    <property type="entry name" value="D-amino_acid_metab_enzyme"/>
</dbReference>
<reference evidence="4" key="1">
    <citation type="journal article" date="2014" name="Int. J. Syst. Evol. Microbiol.">
        <title>Complete genome sequence of Corynebacterium casei LMG S-19264T (=DSM 44701T), isolated from a smear-ripened cheese.</title>
        <authorList>
            <consortium name="US DOE Joint Genome Institute (JGI-PGF)"/>
            <person name="Walter F."/>
            <person name="Albersmeier A."/>
            <person name="Kalinowski J."/>
            <person name="Ruckert C."/>
        </authorList>
    </citation>
    <scope>NUCLEOTIDE SEQUENCE</scope>
    <source>
        <strain evidence="4">JCM 13583</strain>
    </source>
</reference>
<dbReference type="GO" id="GO:0008721">
    <property type="term" value="F:D-serine ammonia-lyase activity"/>
    <property type="evidence" value="ECO:0007669"/>
    <property type="project" value="TreeGrafter"/>
</dbReference>
<gene>
    <name evidence="4" type="ORF">GCM10007108_15860</name>
</gene>
<dbReference type="InterPro" id="IPR026956">
    <property type="entry name" value="D-ser_dehydrat-like_dom"/>
</dbReference>
<comment type="similarity">
    <text evidence="1">Belongs to the DSD1 family.</text>
</comment>
<keyword evidence="2" id="KW-0456">Lyase</keyword>
<dbReference type="GO" id="GO:0036088">
    <property type="term" value="P:D-serine catabolic process"/>
    <property type="evidence" value="ECO:0007669"/>
    <property type="project" value="TreeGrafter"/>
</dbReference>
<dbReference type="InterPro" id="IPR029066">
    <property type="entry name" value="PLP-binding_barrel"/>
</dbReference>
<evidence type="ECO:0000313" key="5">
    <source>
        <dbReference type="Proteomes" id="UP000632195"/>
    </source>
</evidence>
<evidence type="ECO:0000313" key="4">
    <source>
        <dbReference type="EMBL" id="GGM78512.1"/>
    </source>
</evidence>
<dbReference type="InterPro" id="IPR042208">
    <property type="entry name" value="D-ser_dehydrat-like_sf"/>
</dbReference>
<keyword evidence="5" id="KW-1185">Reference proteome</keyword>
<accession>A0AA37FA39</accession>
<reference evidence="4" key="2">
    <citation type="submission" date="2022-09" db="EMBL/GenBank/DDBJ databases">
        <authorList>
            <person name="Sun Q."/>
            <person name="Ohkuma M."/>
        </authorList>
    </citation>
    <scope>NUCLEOTIDE SEQUENCE</scope>
    <source>
        <strain evidence="4">JCM 13583</strain>
    </source>
</reference>
<dbReference type="Proteomes" id="UP000632195">
    <property type="component" value="Unassembled WGS sequence"/>
</dbReference>
<dbReference type="Pfam" id="PF14031">
    <property type="entry name" value="D-ser_dehydrat"/>
    <property type="match status" value="1"/>
</dbReference>
<dbReference type="PANTHER" id="PTHR28004:SF2">
    <property type="entry name" value="D-SERINE DEHYDRATASE"/>
    <property type="match status" value="1"/>
</dbReference>
<evidence type="ECO:0000259" key="3">
    <source>
        <dbReference type="SMART" id="SM01119"/>
    </source>
</evidence>